<dbReference type="Proteomes" id="UP000480556">
    <property type="component" value="Unassembled WGS sequence"/>
</dbReference>
<feature type="transmembrane region" description="Helical" evidence="1">
    <location>
        <begin position="59"/>
        <end position="75"/>
    </location>
</feature>
<name>A0A5Q0P4Y6_9GAMM</name>
<sequence>MPIDAVKHSIHIRRQKNEVVFHNIARLWHLGREAKSHQALLDGLHPWNAPIQLSFDNKLPLILALFGTVQILTIIISPHNIWFQCNATLGFFILFWAYLTYETKQPLQDVIEYLEETALSHKYQLNFPQQPEHISVPLNSLQFIGHLKRLFPLFECGSLSNDISRYASTVWEDEDGKQHQVMVFQYHYVDELQTYDKNGDRVTIKEIHKDLWGVFVFDVAIHGLAISTSNKKFYYPYDYDWHSSDIQTNQKLKFYGSDPLQMAKIMSPGFVLRLADFFEHRQGDLLFHPEKQLLCYLGPHDLFKVSSRQKHINDISTLRGHLRTFKLIELEKLQQQLLQFLK</sequence>
<keyword evidence="1" id="KW-1133">Transmembrane helix</keyword>
<keyword evidence="4" id="KW-1185">Reference proteome</keyword>
<evidence type="ECO:0000313" key="5">
    <source>
        <dbReference type="Proteomes" id="UP000480556"/>
    </source>
</evidence>
<evidence type="ECO:0000313" key="4">
    <source>
        <dbReference type="Proteomes" id="UP000327478"/>
    </source>
</evidence>
<dbReference type="EMBL" id="CP045650">
    <property type="protein sequence ID" value="QGA11816.1"/>
    <property type="molecule type" value="Genomic_DNA"/>
</dbReference>
<keyword evidence="1" id="KW-0472">Membrane</keyword>
<evidence type="ECO:0000256" key="1">
    <source>
        <dbReference type="SAM" id="Phobius"/>
    </source>
</evidence>
<keyword evidence="1" id="KW-0812">Transmembrane</keyword>
<evidence type="ECO:0000313" key="3">
    <source>
        <dbReference type="EMBL" id="QGA11816.1"/>
    </source>
</evidence>
<gene>
    <name evidence="3" type="ORF">GFH30_10735</name>
    <name evidence="2" type="ORF">GHJ48_10475</name>
</gene>
<protein>
    <recommendedName>
        <fullName evidence="6">DUF3137 domain-containing protein</fullName>
    </recommendedName>
</protein>
<accession>A0A5Q0P4Y6</accession>
<dbReference type="EMBL" id="WITK01000017">
    <property type="protein sequence ID" value="MQW92807.1"/>
    <property type="molecule type" value="Genomic_DNA"/>
</dbReference>
<proteinExistence type="predicted"/>
<reference evidence="4 5" key="1">
    <citation type="submission" date="2019-10" db="EMBL/GenBank/DDBJ databases">
        <authorList>
            <person name="Dong K."/>
        </authorList>
    </citation>
    <scope>NUCLEOTIDE SEQUENCE [LARGE SCALE GENOMIC DNA]</scope>
    <source>
        <strain evidence="4">dk386</strain>
        <strain evidence="3">Dk386</strain>
        <strain evidence="2">Dk771</strain>
        <strain evidence="5">dk771</strain>
    </source>
</reference>
<dbReference type="RefSeq" id="WP_153372499.1">
    <property type="nucleotide sequence ID" value="NZ_CP045650.1"/>
</dbReference>
<evidence type="ECO:0008006" key="6">
    <source>
        <dbReference type="Google" id="ProtNLM"/>
    </source>
</evidence>
<evidence type="ECO:0000313" key="2">
    <source>
        <dbReference type="EMBL" id="MQW92807.1"/>
    </source>
</evidence>
<dbReference type="Proteomes" id="UP000327478">
    <property type="component" value="Chromosome"/>
</dbReference>
<dbReference type="AlphaFoldDB" id="A0A5Q0P4Y6"/>
<organism evidence="2 5">
    <name type="scientific">Acinetobacter wanghuae</name>
    <dbReference type="NCBI Taxonomy" id="2662362"/>
    <lineage>
        <taxon>Bacteria</taxon>
        <taxon>Pseudomonadati</taxon>
        <taxon>Pseudomonadota</taxon>
        <taxon>Gammaproteobacteria</taxon>
        <taxon>Moraxellales</taxon>
        <taxon>Moraxellaceae</taxon>
        <taxon>Acinetobacter</taxon>
    </lineage>
</organism>